<name>G5JES3_CROWT</name>
<dbReference type="Proteomes" id="UP000003477">
    <property type="component" value="Unassembled WGS sequence"/>
</dbReference>
<sequence>MIRGQKRQQEKRWCSPKSWNSPSIGIGSFFCLFEVWGHKNSSEQLTINN</sequence>
<proteinExistence type="predicted"/>
<gene>
    <name evidence="1" type="ORF">CWATWH0003_B260</name>
</gene>
<dbReference type="PATRIC" id="fig|423471.3.peg.5527"/>
<dbReference type="AlphaFoldDB" id="G5JES3"/>
<organism evidence="1 2">
    <name type="scientific">Crocosphaera watsonii WH 0003</name>
    <dbReference type="NCBI Taxonomy" id="423471"/>
    <lineage>
        <taxon>Bacteria</taxon>
        <taxon>Bacillati</taxon>
        <taxon>Cyanobacteriota</taxon>
        <taxon>Cyanophyceae</taxon>
        <taxon>Oscillatoriophycideae</taxon>
        <taxon>Chroococcales</taxon>
        <taxon>Aphanothecaceae</taxon>
        <taxon>Crocosphaera</taxon>
    </lineage>
</organism>
<reference evidence="1 2" key="1">
    <citation type="journal article" date="2011" name="Front. Microbiol.">
        <title>Two Strains of Crocosphaera watsonii with Highly Conserved Genomes are Distinguished by Strain-Specific Features.</title>
        <authorList>
            <person name="Bench S.R."/>
            <person name="Ilikchyan I.N."/>
            <person name="Tripp H.J."/>
            <person name="Zehr J.P."/>
        </authorList>
    </citation>
    <scope>NUCLEOTIDE SEQUENCE [LARGE SCALE GENOMIC DNA]</scope>
    <source>
        <strain evidence="1 2">WH 0003</strain>
    </source>
</reference>
<accession>G5JES3</accession>
<evidence type="ECO:0000313" key="2">
    <source>
        <dbReference type="Proteomes" id="UP000003477"/>
    </source>
</evidence>
<dbReference type="EMBL" id="AESD01001083">
    <property type="protein sequence ID" value="EHJ09313.1"/>
    <property type="molecule type" value="Genomic_DNA"/>
</dbReference>
<protein>
    <submittedName>
        <fullName evidence="1">Uncharacterized protein</fullName>
    </submittedName>
</protein>
<comment type="caution">
    <text evidence="1">The sequence shown here is derived from an EMBL/GenBank/DDBJ whole genome shotgun (WGS) entry which is preliminary data.</text>
</comment>
<evidence type="ECO:0000313" key="1">
    <source>
        <dbReference type="EMBL" id="EHJ09313.1"/>
    </source>
</evidence>